<evidence type="ECO:0000313" key="2">
    <source>
        <dbReference type="Proteomes" id="UP001246244"/>
    </source>
</evidence>
<organism evidence="1 2">
    <name type="scientific">Methanosarcina baikalica</name>
    <dbReference type="NCBI Taxonomy" id="3073890"/>
    <lineage>
        <taxon>Archaea</taxon>
        <taxon>Methanobacteriati</taxon>
        <taxon>Methanobacteriota</taxon>
        <taxon>Stenosarchaea group</taxon>
        <taxon>Methanomicrobia</taxon>
        <taxon>Methanosarcinales</taxon>
        <taxon>Methanosarcinaceae</taxon>
        <taxon>Methanosarcina</taxon>
    </lineage>
</organism>
<sequence length="46" mass="5464">MSLNPKYDRYDKDEAPRVYPKVFIFPYRGIPAFFEPLNFNAVNPIL</sequence>
<dbReference type="Proteomes" id="UP001246244">
    <property type="component" value="Unassembled WGS sequence"/>
</dbReference>
<protein>
    <submittedName>
        <fullName evidence="1">Uncharacterized protein</fullName>
    </submittedName>
</protein>
<reference evidence="2" key="1">
    <citation type="submission" date="2023-07" db="EMBL/GenBank/DDBJ databases">
        <title>Whole-genome sequencing of a new Methanosarcina sp. Z-7115.</title>
        <authorList>
            <person name="Zhilina T.N."/>
            <person name="Merkel A.Y."/>
        </authorList>
    </citation>
    <scope>NUCLEOTIDE SEQUENCE [LARGE SCALE GENOMIC DNA]</scope>
    <source>
        <strain evidence="2">Z-7115</strain>
    </source>
</reference>
<proteinExistence type="predicted"/>
<name>A0ABU2D0Y2_9EURY</name>
<evidence type="ECO:0000313" key="1">
    <source>
        <dbReference type="EMBL" id="MDR7665634.1"/>
    </source>
</evidence>
<gene>
    <name evidence="1" type="ORF">RG963_07560</name>
</gene>
<dbReference type="RefSeq" id="WP_310575660.1">
    <property type="nucleotide sequence ID" value="NZ_JAVKPK010000024.1"/>
</dbReference>
<dbReference type="EMBL" id="JAVKPK010000024">
    <property type="protein sequence ID" value="MDR7665634.1"/>
    <property type="molecule type" value="Genomic_DNA"/>
</dbReference>
<accession>A0ABU2D0Y2</accession>
<keyword evidence="2" id="KW-1185">Reference proteome</keyword>
<comment type="caution">
    <text evidence="1">The sequence shown here is derived from an EMBL/GenBank/DDBJ whole genome shotgun (WGS) entry which is preliminary data.</text>
</comment>